<accession>A0A167GWK7</accession>
<dbReference type="NCBIfam" id="TIGR02069">
    <property type="entry name" value="cyanophycinase"/>
    <property type="match status" value="1"/>
</dbReference>
<dbReference type="EMBL" id="CP015249">
    <property type="protein sequence ID" value="ANB17936.1"/>
    <property type="molecule type" value="Genomic_DNA"/>
</dbReference>
<dbReference type="PANTHER" id="PTHR36175">
    <property type="entry name" value="CYANOPHYCINASE"/>
    <property type="match status" value="1"/>
</dbReference>
<dbReference type="InterPro" id="IPR029062">
    <property type="entry name" value="Class_I_gatase-like"/>
</dbReference>
<dbReference type="InterPro" id="IPR011811">
    <property type="entry name" value="Peptidase_S51_cyanophycinase"/>
</dbReference>
<dbReference type="RefSeq" id="WP_067646626.1">
    <property type="nucleotide sequence ID" value="NZ_CP015249.1"/>
</dbReference>
<dbReference type="CDD" id="cd03145">
    <property type="entry name" value="GAT1_cyanophycinase"/>
    <property type="match status" value="1"/>
</dbReference>
<keyword evidence="2" id="KW-1185">Reference proteome</keyword>
<evidence type="ECO:0000313" key="2">
    <source>
        <dbReference type="Proteomes" id="UP000076830"/>
    </source>
</evidence>
<dbReference type="PANTHER" id="PTHR36175:SF1">
    <property type="entry name" value="CYANOPHYCINASE"/>
    <property type="match status" value="1"/>
</dbReference>
<reference evidence="1 2" key="1">
    <citation type="submission" date="2016-04" db="EMBL/GenBank/DDBJ databases">
        <title>Complete genome sequence of Dokdonella koreensis DS-123T.</title>
        <authorList>
            <person name="Kim J.F."/>
            <person name="Lee H."/>
            <person name="Kwak M.-J."/>
        </authorList>
    </citation>
    <scope>NUCLEOTIDE SEQUENCE [LARGE SCALE GENOMIC DNA]</scope>
    <source>
        <strain evidence="1 2">DS-123</strain>
    </source>
</reference>
<organism evidence="1 2">
    <name type="scientific">Dokdonella koreensis DS-123</name>
    <dbReference type="NCBI Taxonomy" id="1300342"/>
    <lineage>
        <taxon>Bacteria</taxon>
        <taxon>Pseudomonadati</taxon>
        <taxon>Pseudomonadota</taxon>
        <taxon>Gammaproteobacteria</taxon>
        <taxon>Lysobacterales</taxon>
        <taxon>Rhodanobacteraceae</taxon>
        <taxon>Dokdonella</taxon>
    </lineage>
</organism>
<dbReference type="STRING" id="1300342.I596_1914"/>
<dbReference type="Gene3D" id="3.40.50.880">
    <property type="match status" value="1"/>
</dbReference>
<protein>
    <submittedName>
        <fullName evidence="1">Cyanophycinase</fullName>
    </submittedName>
</protein>
<sequence>MPAHIAPDRTRGLIIACGELAGDERSAGLLTRLLSFVGVHPRIALLTAPDTASDDDHWLEPALLAAGAGEVRIHSLRARADAMNPRLLDAMDHADLIVIGPHAPLRLTTLIGGTQLARSLRRRSADGVAVGAIGASAAILSEHMLMHGAEGATPRQGGVSLAPGLGLTNRVVVDPGGSASDRLGRLLTALSLNPFALGLGIDGCTAAVIGPDNVLDVIGVGGITILDPAEMEDSNAAAVSDGAPIRITNMRLHALTGGTRYDLDFRRAVT</sequence>
<dbReference type="KEGG" id="dko:I596_1914"/>
<dbReference type="Proteomes" id="UP000076830">
    <property type="component" value="Chromosome"/>
</dbReference>
<dbReference type="SUPFAM" id="SSF52317">
    <property type="entry name" value="Class I glutamine amidotransferase-like"/>
    <property type="match status" value="1"/>
</dbReference>
<dbReference type="OrthoDB" id="9799980at2"/>
<evidence type="ECO:0000313" key="1">
    <source>
        <dbReference type="EMBL" id="ANB17936.1"/>
    </source>
</evidence>
<dbReference type="AlphaFoldDB" id="A0A167GWK7"/>
<gene>
    <name evidence="1" type="ORF">I596_1914</name>
</gene>
<proteinExistence type="predicted"/>
<name>A0A167GWK7_9GAMM</name>
<dbReference type="GO" id="GO:0016787">
    <property type="term" value="F:hydrolase activity"/>
    <property type="evidence" value="ECO:0007669"/>
    <property type="project" value="InterPro"/>
</dbReference>